<name>A0ABD5X946_9EURY</name>
<protein>
    <submittedName>
        <fullName evidence="5">SHOCT domain-containing protein</fullName>
    </submittedName>
</protein>
<evidence type="ECO:0000256" key="3">
    <source>
        <dbReference type="SAM" id="Phobius"/>
    </source>
</evidence>
<sequence>MSEQARQFVADELWLAIAVVTLPLLMLSGMVAEPLSDAILVVGWFLLTPVFLFWGDEIAALLFSAEDTTADEAESATDAVEELKRRYARGEIDEAEFERRLDRLVALDEGAEISNDAYSPPSKVRETSLDRSDPDSAETAQTERE</sequence>
<evidence type="ECO:0000256" key="1">
    <source>
        <dbReference type="SAM" id="Coils"/>
    </source>
</evidence>
<feature type="compositionally biased region" description="Basic and acidic residues" evidence="2">
    <location>
        <begin position="123"/>
        <end position="134"/>
    </location>
</feature>
<dbReference type="EMBL" id="JBHSZQ010000004">
    <property type="protein sequence ID" value="MFC7125493.1"/>
    <property type="molecule type" value="Genomic_DNA"/>
</dbReference>
<evidence type="ECO:0000256" key="2">
    <source>
        <dbReference type="SAM" id="MobiDB-lite"/>
    </source>
</evidence>
<keyword evidence="3" id="KW-0812">Transmembrane</keyword>
<keyword evidence="3" id="KW-0472">Membrane</keyword>
<accession>A0ABD5X946</accession>
<dbReference type="InterPro" id="IPR018649">
    <property type="entry name" value="SHOCT"/>
</dbReference>
<proteinExistence type="predicted"/>
<feature type="region of interest" description="Disordered" evidence="2">
    <location>
        <begin position="112"/>
        <end position="145"/>
    </location>
</feature>
<feature type="domain" description="SHOCT" evidence="4">
    <location>
        <begin position="78"/>
        <end position="104"/>
    </location>
</feature>
<evidence type="ECO:0000259" key="4">
    <source>
        <dbReference type="Pfam" id="PF09851"/>
    </source>
</evidence>
<dbReference type="RefSeq" id="WP_267636491.1">
    <property type="nucleotide sequence ID" value="NZ_JAODIY010000004.1"/>
</dbReference>
<gene>
    <name evidence="5" type="ORF">ACFQJ7_05490</name>
</gene>
<reference evidence="5 6" key="1">
    <citation type="journal article" date="2014" name="Int. J. Syst. Evol. Microbiol.">
        <title>Complete genome sequence of Corynebacterium casei LMG S-19264T (=DSM 44701T), isolated from a smear-ripened cheese.</title>
        <authorList>
            <consortium name="US DOE Joint Genome Institute (JGI-PGF)"/>
            <person name="Walter F."/>
            <person name="Albersmeier A."/>
            <person name="Kalinowski J."/>
            <person name="Ruckert C."/>
        </authorList>
    </citation>
    <scope>NUCLEOTIDE SEQUENCE [LARGE SCALE GENOMIC DNA]</scope>
    <source>
        <strain evidence="5 6">CGMCC 4.7215</strain>
    </source>
</reference>
<evidence type="ECO:0000313" key="6">
    <source>
        <dbReference type="Proteomes" id="UP001596414"/>
    </source>
</evidence>
<keyword evidence="3" id="KW-1133">Transmembrane helix</keyword>
<organism evidence="5 6">
    <name type="scientific">Halovenus rubra</name>
    <dbReference type="NCBI Taxonomy" id="869890"/>
    <lineage>
        <taxon>Archaea</taxon>
        <taxon>Methanobacteriati</taxon>
        <taxon>Methanobacteriota</taxon>
        <taxon>Stenosarchaea group</taxon>
        <taxon>Halobacteria</taxon>
        <taxon>Halobacteriales</taxon>
        <taxon>Haloarculaceae</taxon>
        <taxon>Halovenus</taxon>
    </lineage>
</organism>
<keyword evidence="1" id="KW-0175">Coiled coil</keyword>
<comment type="caution">
    <text evidence="5">The sequence shown here is derived from an EMBL/GenBank/DDBJ whole genome shotgun (WGS) entry which is preliminary data.</text>
</comment>
<dbReference type="AlphaFoldDB" id="A0ABD5X946"/>
<dbReference type="Proteomes" id="UP001596414">
    <property type="component" value="Unassembled WGS sequence"/>
</dbReference>
<feature type="transmembrane region" description="Helical" evidence="3">
    <location>
        <begin position="12"/>
        <end position="32"/>
    </location>
</feature>
<evidence type="ECO:0000313" key="5">
    <source>
        <dbReference type="EMBL" id="MFC7125493.1"/>
    </source>
</evidence>
<feature type="transmembrane region" description="Helical" evidence="3">
    <location>
        <begin position="38"/>
        <end position="55"/>
    </location>
</feature>
<feature type="coiled-coil region" evidence="1">
    <location>
        <begin position="66"/>
        <end position="100"/>
    </location>
</feature>
<dbReference type="Pfam" id="PF09851">
    <property type="entry name" value="SHOCT"/>
    <property type="match status" value="1"/>
</dbReference>